<evidence type="ECO:0000256" key="7">
    <source>
        <dbReference type="ARBA" id="ARBA00022989"/>
    </source>
</evidence>
<evidence type="ECO:0000256" key="9">
    <source>
        <dbReference type="ARBA" id="ARBA00023136"/>
    </source>
</evidence>
<dbReference type="GeneID" id="110201853"/>
<protein>
    <recommendedName>
        <fullName evidence="13">Vomeronasal type-1 receptor</fullName>
    </recommendedName>
</protein>
<dbReference type="Pfam" id="PF03402">
    <property type="entry name" value="V1R"/>
    <property type="match status" value="1"/>
</dbReference>
<dbReference type="AlphaFoldDB" id="A0A6P5JQT2"/>
<feature type="transmembrane region" description="Helical" evidence="13">
    <location>
        <begin position="90"/>
        <end position="108"/>
    </location>
</feature>
<evidence type="ECO:0000313" key="16">
    <source>
        <dbReference type="RefSeq" id="XP_020833384.1"/>
    </source>
</evidence>
<dbReference type="InterPro" id="IPR017452">
    <property type="entry name" value="GPCR_Rhodpsn_7TM"/>
</dbReference>
<dbReference type="PROSITE" id="PS50262">
    <property type="entry name" value="G_PROTEIN_RECEP_F1_2"/>
    <property type="match status" value="1"/>
</dbReference>
<evidence type="ECO:0000256" key="6">
    <source>
        <dbReference type="ARBA" id="ARBA00022692"/>
    </source>
</evidence>
<evidence type="ECO:0000256" key="8">
    <source>
        <dbReference type="ARBA" id="ARBA00023040"/>
    </source>
</evidence>
<dbReference type="KEGG" id="pcw:110201853"/>
<accession>A0A6P5JQT2</accession>
<evidence type="ECO:0000256" key="5">
    <source>
        <dbReference type="ARBA" id="ARBA00022507"/>
    </source>
</evidence>
<dbReference type="PANTHER" id="PTHR24062">
    <property type="entry name" value="VOMERONASAL TYPE-1 RECEPTOR"/>
    <property type="match status" value="1"/>
</dbReference>
<evidence type="ECO:0000256" key="1">
    <source>
        <dbReference type="ARBA" id="ARBA00003878"/>
    </source>
</evidence>
<feature type="transmembrane region" description="Helical" evidence="13">
    <location>
        <begin position="12"/>
        <end position="31"/>
    </location>
</feature>
<evidence type="ECO:0000256" key="2">
    <source>
        <dbReference type="ARBA" id="ARBA00004651"/>
    </source>
</evidence>
<comment type="function">
    <text evidence="1">Putative pheromone receptor.</text>
</comment>
<evidence type="ECO:0000256" key="10">
    <source>
        <dbReference type="ARBA" id="ARBA00023170"/>
    </source>
</evidence>
<dbReference type="RefSeq" id="XP_020833384.1">
    <property type="nucleotide sequence ID" value="XM_020977725.1"/>
</dbReference>
<dbReference type="PRINTS" id="PR01534">
    <property type="entry name" value="VOMERONASL1R"/>
</dbReference>
<proteinExistence type="inferred from homology"/>
<evidence type="ECO:0000259" key="14">
    <source>
        <dbReference type="PROSITE" id="PS50262"/>
    </source>
</evidence>
<name>A0A6P5JQT2_PHACI</name>
<feature type="transmembrane region" description="Helical" evidence="13">
    <location>
        <begin position="238"/>
        <end position="259"/>
    </location>
</feature>
<keyword evidence="11" id="KW-0325">Glycoprotein</keyword>
<keyword evidence="9 13" id="KW-0472">Membrane</keyword>
<keyword evidence="12 13" id="KW-0807">Transducer</keyword>
<dbReference type="Gene3D" id="1.20.1070.10">
    <property type="entry name" value="Rhodopsin 7-helix transmembrane proteins"/>
    <property type="match status" value="1"/>
</dbReference>
<keyword evidence="4 13" id="KW-1003">Cell membrane</keyword>
<dbReference type="GO" id="GO:0016503">
    <property type="term" value="F:pheromone receptor activity"/>
    <property type="evidence" value="ECO:0007669"/>
    <property type="project" value="InterPro"/>
</dbReference>
<keyword evidence="5 13" id="KW-0589">Pheromone response</keyword>
<feature type="transmembrane region" description="Helical" evidence="13">
    <location>
        <begin position="43"/>
        <end position="60"/>
    </location>
</feature>
<keyword evidence="6 13" id="KW-0812">Transmembrane</keyword>
<dbReference type="GO" id="GO:0007606">
    <property type="term" value="P:sensory perception of chemical stimulus"/>
    <property type="evidence" value="ECO:0007669"/>
    <property type="project" value="UniProtKB-ARBA"/>
</dbReference>
<organism evidence="15 16">
    <name type="scientific">Phascolarctos cinereus</name>
    <name type="common">Koala</name>
    <dbReference type="NCBI Taxonomy" id="38626"/>
    <lineage>
        <taxon>Eukaryota</taxon>
        <taxon>Metazoa</taxon>
        <taxon>Chordata</taxon>
        <taxon>Craniata</taxon>
        <taxon>Vertebrata</taxon>
        <taxon>Euteleostomi</taxon>
        <taxon>Mammalia</taxon>
        <taxon>Metatheria</taxon>
        <taxon>Diprotodontia</taxon>
        <taxon>Phascolarctidae</taxon>
        <taxon>Phascolarctos</taxon>
    </lineage>
</organism>
<dbReference type="FunFam" id="1.20.1070.10:FF:000033">
    <property type="entry name" value="Vomeronasal type-1 receptor"/>
    <property type="match status" value="1"/>
</dbReference>
<evidence type="ECO:0000313" key="15">
    <source>
        <dbReference type="Proteomes" id="UP000515140"/>
    </source>
</evidence>
<feature type="transmembrane region" description="Helical" evidence="13">
    <location>
        <begin position="189"/>
        <end position="206"/>
    </location>
</feature>
<sequence>MFSNEKIFGTLFANQIVVGILGNSLLLYFYIFNFIHGHKGKPIDLILTHLSLMNVLLLLIKGMTRTVTLLGVRNFLGDIACKTIVYLDRVFRSLSLCSMCLLSSFQAISISLHSPMYTVLKTRAPKYIIPSFILCWILSLLIEGAIPIHMVTPPNSSSFRDNWNSDICTLTIYAMNTFNIILWKTLYDSVWFGLTICNSIYIIFMMQKHHHQVLYIYSISFTLRTSPEIRAVKTVTMLMNSFICFHLASSIFFVLYRSSQTSSSWMLHVSSFMTGCFPTFCPFVLISSISRYPRTCFFFSIME</sequence>
<feature type="transmembrane region" description="Helical" evidence="13">
    <location>
        <begin position="128"/>
        <end position="151"/>
    </location>
</feature>
<evidence type="ECO:0000256" key="4">
    <source>
        <dbReference type="ARBA" id="ARBA00022475"/>
    </source>
</evidence>
<dbReference type="GO" id="GO:0005886">
    <property type="term" value="C:plasma membrane"/>
    <property type="evidence" value="ECO:0007669"/>
    <property type="project" value="UniProtKB-SubCell"/>
</dbReference>
<keyword evidence="8 13" id="KW-0297">G-protein coupled receptor</keyword>
<dbReference type="InterPro" id="IPR004072">
    <property type="entry name" value="Vmron_rcpt_1"/>
</dbReference>
<keyword evidence="7 13" id="KW-1133">Transmembrane helix</keyword>
<reference evidence="16" key="1">
    <citation type="submission" date="2025-08" db="UniProtKB">
        <authorList>
            <consortium name="RefSeq"/>
        </authorList>
    </citation>
    <scope>IDENTIFICATION</scope>
    <source>
        <tissue evidence="16">Spleen</tissue>
    </source>
</reference>
<keyword evidence="10 13" id="KW-0675">Receptor</keyword>
<gene>
    <name evidence="16" type="primary">LOC110201853</name>
</gene>
<evidence type="ECO:0000256" key="12">
    <source>
        <dbReference type="ARBA" id="ARBA00023224"/>
    </source>
</evidence>
<dbReference type="GO" id="GO:0019236">
    <property type="term" value="P:response to pheromone"/>
    <property type="evidence" value="ECO:0007669"/>
    <property type="project" value="UniProtKB-KW"/>
</dbReference>
<dbReference type="InParanoid" id="A0A6P5JQT2"/>
<dbReference type="Proteomes" id="UP000515140">
    <property type="component" value="Unplaced"/>
</dbReference>
<comment type="subcellular location">
    <subcellularLocation>
        <location evidence="2 13">Cell membrane</location>
        <topology evidence="2 13">Multi-pass membrane protein</topology>
    </subcellularLocation>
</comment>
<evidence type="ECO:0000256" key="11">
    <source>
        <dbReference type="ARBA" id="ARBA00023180"/>
    </source>
</evidence>
<feature type="transmembrane region" description="Helical" evidence="13">
    <location>
        <begin position="265"/>
        <end position="286"/>
    </location>
</feature>
<evidence type="ECO:0000256" key="3">
    <source>
        <dbReference type="ARBA" id="ARBA00010663"/>
    </source>
</evidence>
<keyword evidence="15" id="KW-1185">Reference proteome</keyword>
<feature type="domain" description="G-protein coupled receptors family 1 profile" evidence="14">
    <location>
        <begin position="22"/>
        <end position="285"/>
    </location>
</feature>
<dbReference type="SUPFAM" id="SSF81321">
    <property type="entry name" value="Family A G protein-coupled receptor-like"/>
    <property type="match status" value="1"/>
</dbReference>
<evidence type="ECO:0000256" key="13">
    <source>
        <dbReference type="RuleBase" id="RU364061"/>
    </source>
</evidence>
<comment type="similarity">
    <text evidence="3 13">Belongs to the G-protein coupled receptor 1 family.</text>
</comment>